<organism evidence="1 2">
    <name type="scientific">Elaeophora elaphi</name>
    <dbReference type="NCBI Taxonomy" id="1147741"/>
    <lineage>
        <taxon>Eukaryota</taxon>
        <taxon>Metazoa</taxon>
        <taxon>Ecdysozoa</taxon>
        <taxon>Nematoda</taxon>
        <taxon>Chromadorea</taxon>
        <taxon>Rhabditida</taxon>
        <taxon>Spirurina</taxon>
        <taxon>Spiruromorpha</taxon>
        <taxon>Filarioidea</taxon>
        <taxon>Onchocercidae</taxon>
        <taxon>Elaeophora</taxon>
    </lineage>
</organism>
<dbReference type="AlphaFoldDB" id="A0A0R3RLG7"/>
<dbReference type="Proteomes" id="UP000050640">
    <property type="component" value="Unplaced"/>
</dbReference>
<name>A0A0R3RLG7_9BILA</name>
<keyword evidence="1" id="KW-1185">Reference proteome</keyword>
<evidence type="ECO:0000313" key="1">
    <source>
        <dbReference type="Proteomes" id="UP000050640"/>
    </source>
</evidence>
<sequence>MSEIKSKHQNDELNDEFRKTIFTTNGSRMHDVGNTESRLACESEYNRSLYEQGKAHYLGSRTPEMPRRSFTFASSHHLYPSDTESMHQPQWRIRSSVERSSSAVDIDGFTSMRRRKADDNAIRVDVKPAPPIPPAPYPRNCSLFSDRLRRDRSSPSHLPINFSTTEKYSISRDLDDVNAITKTATKNIISNGAIENNFVQLTNGDALLAVGSNELNNGVNVNGLCFQCYNLQKQLSDLSSKLKEATDEMKSKEVGELGRKRKEETVIVVDKGVGGSCEMLNDGIIDRIQVEKKDAANDALLIQVEDKVNYSF</sequence>
<evidence type="ECO:0000313" key="2">
    <source>
        <dbReference type="WBParaSite" id="EEL_0000232601-mRNA-1"/>
    </source>
</evidence>
<dbReference type="WBParaSite" id="EEL_0000232601-mRNA-1">
    <property type="protein sequence ID" value="EEL_0000232601-mRNA-1"/>
    <property type="gene ID" value="EEL_0000232601"/>
</dbReference>
<protein>
    <submittedName>
        <fullName evidence="2">Uncharacterized protein</fullName>
    </submittedName>
</protein>
<reference evidence="2" key="1">
    <citation type="submission" date="2017-02" db="UniProtKB">
        <authorList>
            <consortium name="WormBaseParasite"/>
        </authorList>
    </citation>
    <scope>IDENTIFICATION</scope>
</reference>
<accession>A0A0R3RLG7</accession>
<proteinExistence type="predicted"/>